<gene>
    <name evidence="3" type="ORF">GCM10010967_12100</name>
</gene>
<feature type="signal peptide" evidence="2">
    <location>
        <begin position="1"/>
        <end position="19"/>
    </location>
</feature>
<organism evidence="3 4">
    <name type="scientific">Dyadobacter beijingensis</name>
    <dbReference type="NCBI Taxonomy" id="365489"/>
    <lineage>
        <taxon>Bacteria</taxon>
        <taxon>Pseudomonadati</taxon>
        <taxon>Bacteroidota</taxon>
        <taxon>Cytophagia</taxon>
        <taxon>Cytophagales</taxon>
        <taxon>Spirosomataceae</taxon>
        <taxon>Dyadobacter</taxon>
    </lineage>
</organism>
<evidence type="ECO:0000313" key="4">
    <source>
        <dbReference type="Proteomes" id="UP000632339"/>
    </source>
</evidence>
<comment type="caution">
    <text evidence="3">The sequence shown here is derived from an EMBL/GenBank/DDBJ whole genome shotgun (WGS) entry which is preliminary data.</text>
</comment>
<keyword evidence="4" id="KW-1185">Reference proteome</keyword>
<feature type="chain" id="PRO_5047203218" evidence="2">
    <location>
        <begin position="20"/>
        <end position="775"/>
    </location>
</feature>
<name>A0ABQ2HLA2_9BACT</name>
<evidence type="ECO:0000256" key="2">
    <source>
        <dbReference type="SAM" id="SignalP"/>
    </source>
</evidence>
<sequence length="775" mass="86577">MKRLFLLTLLALWQVGASAQNLTITLPDTLVGKEWVKNYVRSVLKDQGGVKDPDPVEPTTPAKEPCKTGPTLNGVYSVTDRSLIGQFHGEKVFEINWSIKDLAGNSLRSGSVSPNNAQPLIRFDQPLPAGNYTLIYEGKNCSSQPSPLGFTVPKQSGDVVIPPTKPDPKPPVDGGGSAPDVSAPGQLLTIAKGMDEHMKLTARDSAGVRLVSDLSADDRGDRYNYRYLIGSDIVTQDKPLKNYVLAGNNPIGFLKMKLRKDLNTINQWGTGHEGNNGYYQLDAGESFSHNTSYPFHTFFARTAQDPAGFLNHVPQGYDPSGQQVQWADIAEDMQLPTGHFWINGWKPWGVDKVFSKGVTHLPHLSLPWNEADGNKQVVELKNAGKTYNDVPRLEAFLGLHPTGAEGLWPDGTSKSWWPNGALDRETSIQKADQADVSDAIWIGETSENVSWQRDDADMWRHFYARLRQRYDERFKSRGIPYEICHNYFWLGGESLVHNKGADYYKGIFRRTPEQLPQTVYSPGGTLSSTTMIVEAVYLNAPDLTLRQPLELIFRLAYFKHLGYNAGVFLFGQYETRPNNKHEIRYDDGTYFRNDKAPIDPGTHIANGFLSQVYGNLFCEWGGSTKVDGKNLDYRFLNGDWYPSGSTTPQGGFSHLWKHDGEIYFGYTGSTDLSYFGQRLYALTFGKTAGGQRQYLRFRVDGGSWITPDQTAINEVIDAYYEKRGFVLSETKNGATAWFYMNRYADNKPHTLEVELPNGQIVKNTVAGGGIHAKVQ</sequence>
<reference evidence="4" key="1">
    <citation type="journal article" date="2019" name="Int. J. Syst. Evol. Microbiol.">
        <title>The Global Catalogue of Microorganisms (GCM) 10K type strain sequencing project: providing services to taxonomists for standard genome sequencing and annotation.</title>
        <authorList>
            <consortium name="The Broad Institute Genomics Platform"/>
            <consortium name="The Broad Institute Genome Sequencing Center for Infectious Disease"/>
            <person name="Wu L."/>
            <person name="Ma J."/>
        </authorList>
    </citation>
    <scope>NUCLEOTIDE SEQUENCE [LARGE SCALE GENOMIC DNA]</scope>
    <source>
        <strain evidence="4">CGMCC 1.6375</strain>
    </source>
</reference>
<keyword evidence="2" id="KW-0732">Signal</keyword>
<dbReference type="RefSeq" id="WP_026350673.1">
    <property type="nucleotide sequence ID" value="NZ_BMLI01000001.1"/>
</dbReference>
<evidence type="ECO:0000256" key="1">
    <source>
        <dbReference type="SAM" id="MobiDB-lite"/>
    </source>
</evidence>
<feature type="region of interest" description="Disordered" evidence="1">
    <location>
        <begin position="163"/>
        <end position="184"/>
    </location>
</feature>
<accession>A0ABQ2HLA2</accession>
<dbReference type="Proteomes" id="UP000632339">
    <property type="component" value="Unassembled WGS sequence"/>
</dbReference>
<dbReference type="EMBL" id="BMLI01000001">
    <property type="protein sequence ID" value="GGM81896.1"/>
    <property type="molecule type" value="Genomic_DNA"/>
</dbReference>
<protein>
    <submittedName>
        <fullName evidence="3">Uncharacterized protein</fullName>
    </submittedName>
</protein>
<evidence type="ECO:0000313" key="3">
    <source>
        <dbReference type="EMBL" id="GGM81896.1"/>
    </source>
</evidence>
<proteinExistence type="predicted"/>